<proteinExistence type="predicted"/>
<reference evidence="1" key="1">
    <citation type="submission" date="2020-11" db="EMBL/GenBank/DDBJ databases">
        <authorList>
            <consortium name="DOE Joint Genome Institute"/>
            <person name="Ahrendt S."/>
            <person name="Riley R."/>
            <person name="Andreopoulos W."/>
            <person name="Labutti K."/>
            <person name="Pangilinan J."/>
            <person name="Ruiz-Duenas F.J."/>
            <person name="Barrasa J.M."/>
            <person name="Sanchez-Garcia M."/>
            <person name="Camarero S."/>
            <person name="Miyauchi S."/>
            <person name="Serrano A."/>
            <person name="Linde D."/>
            <person name="Babiker R."/>
            <person name="Drula E."/>
            <person name="Ayuso-Fernandez I."/>
            <person name="Pacheco R."/>
            <person name="Padilla G."/>
            <person name="Ferreira P."/>
            <person name="Barriuso J."/>
            <person name="Kellner H."/>
            <person name="Castanera R."/>
            <person name="Alfaro M."/>
            <person name="Ramirez L."/>
            <person name="Pisabarro A.G."/>
            <person name="Kuo A."/>
            <person name="Tritt A."/>
            <person name="Lipzen A."/>
            <person name="He G."/>
            <person name="Yan M."/>
            <person name="Ng V."/>
            <person name="Cullen D."/>
            <person name="Martin F."/>
            <person name="Rosso M.-N."/>
            <person name="Henrissat B."/>
            <person name="Hibbett D."/>
            <person name="Martinez A.T."/>
            <person name="Grigoriev I.V."/>
        </authorList>
    </citation>
    <scope>NUCLEOTIDE SEQUENCE</scope>
    <source>
        <strain evidence="1">AH 40177</strain>
    </source>
</reference>
<evidence type="ECO:0000313" key="2">
    <source>
        <dbReference type="Proteomes" id="UP000772434"/>
    </source>
</evidence>
<accession>A0A9P5PK76</accession>
<comment type="caution">
    <text evidence="1">The sequence shown here is derived from an EMBL/GenBank/DDBJ whole genome shotgun (WGS) entry which is preliminary data.</text>
</comment>
<dbReference type="EMBL" id="JADNRY010000078">
    <property type="protein sequence ID" value="KAF9067101.1"/>
    <property type="molecule type" value="Genomic_DNA"/>
</dbReference>
<organism evidence="1 2">
    <name type="scientific">Rhodocollybia butyracea</name>
    <dbReference type="NCBI Taxonomy" id="206335"/>
    <lineage>
        <taxon>Eukaryota</taxon>
        <taxon>Fungi</taxon>
        <taxon>Dikarya</taxon>
        <taxon>Basidiomycota</taxon>
        <taxon>Agaricomycotina</taxon>
        <taxon>Agaricomycetes</taxon>
        <taxon>Agaricomycetidae</taxon>
        <taxon>Agaricales</taxon>
        <taxon>Marasmiineae</taxon>
        <taxon>Omphalotaceae</taxon>
        <taxon>Rhodocollybia</taxon>
    </lineage>
</organism>
<protein>
    <submittedName>
        <fullName evidence="1">Uncharacterized protein</fullName>
    </submittedName>
</protein>
<dbReference type="Proteomes" id="UP000772434">
    <property type="component" value="Unassembled WGS sequence"/>
</dbReference>
<dbReference type="AlphaFoldDB" id="A0A9P5PK76"/>
<gene>
    <name evidence="1" type="ORF">BDP27DRAFT_1423264</name>
</gene>
<evidence type="ECO:0000313" key="1">
    <source>
        <dbReference type="EMBL" id="KAF9067101.1"/>
    </source>
</evidence>
<name>A0A9P5PK76_9AGAR</name>
<sequence length="289" mass="32597">MGNNTGLPPTMMPSQLDDSSDFITIANLTGCTTKKLDGKRSERKNREVNMAKMKKLSPQASVNLPSLQYPSGSRLIPNTSGTKEAASTARYWLDSNDLRLEHMFCTEIALLGEHIRGLCDITEDLCTRVRDLERTRGAYEFLHSSMELQHQFQALQLPLSPRTSSPFTMPSLEQVWSPSPPQNRPNKCRKTNRLIPGSAVRISTSSRVFPSNLQALRAYLLTWCTRLGSTSHPLRQPYHITHLSPMHHHLRLVFHGPSHASAFVDAWNSQRSEIIDNTVLFVRFDSSSE</sequence>
<keyword evidence="2" id="KW-1185">Reference proteome</keyword>